<comment type="caution">
    <text evidence="2">The sequence shown here is derived from an EMBL/GenBank/DDBJ whole genome shotgun (WGS) entry which is preliminary data.</text>
</comment>
<dbReference type="PANTHER" id="PTHR30569">
    <property type="entry name" value="CYTOSINE TRANSPORTER CODB"/>
    <property type="match status" value="1"/>
</dbReference>
<accession>A0ABU4WDT3</accession>
<protein>
    <recommendedName>
        <fullName evidence="4">Cytosine permease</fullName>
    </recommendedName>
</protein>
<feature type="transmembrane region" description="Helical" evidence="1">
    <location>
        <begin position="252"/>
        <end position="277"/>
    </location>
</feature>
<organism evidence="2 3">
    <name type="scientific">Intestinicryptomonas porci</name>
    <dbReference type="NCBI Taxonomy" id="2926320"/>
    <lineage>
        <taxon>Bacteria</taxon>
        <taxon>Pseudomonadati</taxon>
        <taxon>Verrucomicrobiota</taxon>
        <taxon>Opitutia</taxon>
        <taxon>Opitutales</taxon>
        <taxon>Intestinicryptomonaceae</taxon>
        <taxon>Intestinicryptomonas</taxon>
    </lineage>
</organism>
<feature type="transmembrane region" description="Helical" evidence="1">
    <location>
        <begin position="143"/>
        <end position="164"/>
    </location>
</feature>
<feature type="transmembrane region" description="Helical" evidence="1">
    <location>
        <begin position="369"/>
        <end position="393"/>
    </location>
</feature>
<proteinExistence type="predicted"/>
<sequence length="457" mass="47333">MKENLPSYLAEAKPNSAENRTAWFKNIAPSYAGIILWFVFWQNTVNIGAGAGGLAQGVLTPIIGVVIGAILCYLLYYKVPALMGMKSGMPLYVIGSSVFGAKGGIVMPGLLMGLLQFGWVGVNIAGSSALLYMCLPESMQTTAALYGIMIAWGALATFMGLVGIKYVAKISTYLPLIPLVILIILVAKTACTVSNFDPKVFAPIADAAKAAPISKLAIISLITTAMIGFFATAGAAGADFATGARNKSDVRWGGLVGITFFMIFTAVAAIVIVAGAYGNKDMLPALIQAKMPLDATVVMNAVLGSSIGKICMFLLAISAFPAACFSAMIAANSFKTMLPKINANLSVAIGGAAAIALALTGVAGKAVTIFVFFGASFAPICGALAADYVLAGFKWSGARAGLNPAGWIAWAAGFIIGVLPMFGYLKDLPFNPVISFFVGAGLYAICMKAGLKTKLVK</sequence>
<evidence type="ECO:0000256" key="1">
    <source>
        <dbReference type="SAM" id="Phobius"/>
    </source>
</evidence>
<keyword evidence="1" id="KW-0812">Transmembrane</keyword>
<evidence type="ECO:0008006" key="4">
    <source>
        <dbReference type="Google" id="ProtNLM"/>
    </source>
</evidence>
<keyword evidence="1" id="KW-1133">Transmembrane helix</keyword>
<feature type="transmembrane region" description="Helical" evidence="1">
    <location>
        <begin position="343"/>
        <end position="363"/>
    </location>
</feature>
<dbReference type="Gene3D" id="1.10.4160.10">
    <property type="entry name" value="Hydantoin permease"/>
    <property type="match status" value="1"/>
</dbReference>
<reference evidence="2 3" key="1">
    <citation type="submission" date="2022-03" db="EMBL/GenBank/DDBJ databases">
        <title>Novel taxa within the pig intestine.</title>
        <authorList>
            <person name="Wylensek D."/>
            <person name="Bishof K."/>
            <person name="Afrizal A."/>
            <person name="Clavel T."/>
        </authorList>
    </citation>
    <scope>NUCLEOTIDE SEQUENCE [LARGE SCALE GENOMIC DNA]</scope>
    <source>
        <strain evidence="2 3">CLA-KB-P66</strain>
    </source>
</reference>
<evidence type="ECO:0000313" key="2">
    <source>
        <dbReference type="EMBL" id="MDX8414711.1"/>
    </source>
</evidence>
<keyword evidence="3" id="KW-1185">Reference proteome</keyword>
<feature type="transmembrane region" description="Helical" evidence="1">
    <location>
        <begin position="307"/>
        <end position="331"/>
    </location>
</feature>
<feature type="transmembrane region" description="Helical" evidence="1">
    <location>
        <begin position="405"/>
        <end position="424"/>
    </location>
</feature>
<dbReference type="PANTHER" id="PTHR30569:SF0">
    <property type="entry name" value="CYTOSINE PERMEASE"/>
    <property type="match status" value="1"/>
</dbReference>
<dbReference type="InterPro" id="IPR030191">
    <property type="entry name" value="CodB"/>
</dbReference>
<feature type="transmembrane region" description="Helical" evidence="1">
    <location>
        <begin position="21"/>
        <end position="41"/>
    </location>
</feature>
<feature type="transmembrane region" description="Helical" evidence="1">
    <location>
        <begin position="216"/>
        <end position="240"/>
    </location>
</feature>
<name>A0ABU4WDT3_9BACT</name>
<gene>
    <name evidence="2" type="ORF">MOX91_00730</name>
</gene>
<feature type="transmembrane region" description="Helical" evidence="1">
    <location>
        <begin position="176"/>
        <end position="196"/>
    </location>
</feature>
<dbReference type="RefSeq" id="WP_370396161.1">
    <property type="nucleotide sequence ID" value="NZ_JALBUT010000001.1"/>
</dbReference>
<feature type="transmembrane region" description="Helical" evidence="1">
    <location>
        <begin position="430"/>
        <end position="451"/>
    </location>
</feature>
<feature type="transmembrane region" description="Helical" evidence="1">
    <location>
        <begin position="89"/>
        <end position="111"/>
    </location>
</feature>
<feature type="transmembrane region" description="Helical" evidence="1">
    <location>
        <begin position="53"/>
        <end position="77"/>
    </location>
</feature>
<evidence type="ECO:0000313" key="3">
    <source>
        <dbReference type="Proteomes" id="UP001275932"/>
    </source>
</evidence>
<dbReference type="EMBL" id="JALBUT010000001">
    <property type="protein sequence ID" value="MDX8414711.1"/>
    <property type="molecule type" value="Genomic_DNA"/>
</dbReference>
<dbReference type="Proteomes" id="UP001275932">
    <property type="component" value="Unassembled WGS sequence"/>
</dbReference>
<keyword evidence="1" id="KW-0472">Membrane</keyword>